<protein>
    <submittedName>
        <fullName evidence="3">ABC transporter substrate-binding protein</fullName>
    </submittedName>
</protein>
<evidence type="ECO:0000313" key="3">
    <source>
        <dbReference type="EMBL" id="USE79883.1"/>
    </source>
</evidence>
<organism evidence="3 4">
    <name type="scientific">Cupriavidus gilardii</name>
    <dbReference type="NCBI Taxonomy" id="82541"/>
    <lineage>
        <taxon>Bacteria</taxon>
        <taxon>Pseudomonadati</taxon>
        <taxon>Pseudomonadota</taxon>
        <taxon>Betaproteobacteria</taxon>
        <taxon>Burkholderiales</taxon>
        <taxon>Burkholderiaceae</taxon>
        <taxon>Cupriavidus</taxon>
    </lineage>
</organism>
<accession>A0ABY4VWX7</accession>
<dbReference type="InterPro" id="IPR000914">
    <property type="entry name" value="SBP_5_dom"/>
</dbReference>
<name>A0ABY4VWX7_9BURK</name>
<keyword evidence="4" id="KW-1185">Reference proteome</keyword>
<dbReference type="RefSeq" id="WP_252253119.1">
    <property type="nucleotide sequence ID" value="NZ_CP098736.1"/>
</dbReference>
<dbReference type="SUPFAM" id="SSF53850">
    <property type="entry name" value="Periplasmic binding protein-like II"/>
    <property type="match status" value="1"/>
</dbReference>
<dbReference type="PANTHER" id="PTHR30290:SF83">
    <property type="entry name" value="ABC TRANSPORTER SUBSTRATE-BINDING PROTEIN"/>
    <property type="match status" value="1"/>
</dbReference>
<dbReference type="Gene3D" id="3.10.105.10">
    <property type="entry name" value="Dipeptide-binding Protein, Domain 3"/>
    <property type="match status" value="1"/>
</dbReference>
<dbReference type="PROSITE" id="PS51318">
    <property type="entry name" value="TAT"/>
    <property type="match status" value="1"/>
</dbReference>
<dbReference type="PIRSF" id="PIRSF002741">
    <property type="entry name" value="MppA"/>
    <property type="match status" value="1"/>
</dbReference>
<evidence type="ECO:0000313" key="4">
    <source>
        <dbReference type="Proteomes" id="UP001056648"/>
    </source>
</evidence>
<dbReference type="CDD" id="cd08490">
    <property type="entry name" value="PBP2_NikA_DppA_OppA_like_3"/>
    <property type="match status" value="1"/>
</dbReference>
<feature type="domain" description="Solute-binding protein family 5" evidence="2">
    <location>
        <begin position="88"/>
        <end position="457"/>
    </location>
</feature>
<evidence type="ECO:0000259" key="2">
    <source>
        <dbReference type="Pfam" id="PF00496"/>
    </source>
</evidence>
<evidence type="ECO:0000256" key="1">
    <source>
        <dbReference type="SAM" id="MobiDB-lite"/>
    </source>
</evidence>
<dbReference type="InterPro" id="IPR006311">
    <property type="entry name" value="TAT_signal"/>
</dbReference>
<dbReference type="InterPro" id="IPR030678">
    <property type="entry name" value="Peptide/Ni-bd"/>
</dbReference>
<dbReference type="Proteomes" id="UP001056648">
    <property type="component" value="Chromosome 2"/>
</dbReference>
<reference evidence="3" key="1">
    <citation type="submission" date="2022-06" db="EMBL/GenBank/DDBJ databases">
        <title>Complete genome sequence and characterization of Cupriavidus gilardii QJ1 isolated from contaminating cells.</title>
        <authorList>
            <person name="Qi J."/>
        </authorList>
    </citation>
    <scope>NUCLEOTIDE SEQUENCE</scope>
    <source>
        <strain evidence="3">QJ1</strain>
    </source>
</reference>
<proteinExistence type="predicted"/>
<dbReference type="EMBL" id="CP098736">
    <property type="protein sequence ID" value="USE79883.1"/>
    <property type="molecule type" value="Genomic_DNA"/>
</dbReference>
<sequence length="549" mass="58185">MSPLESMPSGSPDSPRSPRRRRLLGAGAAALLSPALAQGAMTSTAADRTVRVIGPWELSSLDPLRGGYLFARMQVAETLVDYDAQARPVAGLASRWQVSGDGLAWRFALRQGARFHDGSPVRAADVVQALRRALHPAGVLGQAPIDAIEDATDGATDDATHGAIDAKPAAVVRIRLRQPFPALPALLSHSSTQILAPASFGADGAVRAIVGSGRFRIVTLEPPQRFSVAAFDGWQGPAPAVRRASYLAVGRAEMRALMAEAGQAELAYGLDPGSVARLRRGGAVRVLQQPIPRTTALKLNARHPLLADPRARQALSLALDRRGIAQAVLREPSLAATQLFPPTLAGWHRADLPGLAHDPVRARALLAELGWRPGADGVLARDGKRFALTLQTFPDRPELPVIAAAIQEQLRLIGMQVRVAIGNSSEIPLGHRDGTLQMALIARNYGAVPDAFGTIAQDFGAADGNGADWGAMGWSSPALTRALAAMSSATDAVRTQASRAQIAGALHQGLPLVPVLWYQQTLAASPQLSGVSIDPFERSYRLTELQWTR</sequence>
<dbReference type="Gene3D" id="3.40.190.10">
    <property type="entry name" value="Periplasmic binding protein-like II"/>
    <property type="match status" value="1"/>
</dbReference>
<dbReference type="PANTHER" id="PTHR30290">
    <property type="entry name" value="PERIPLASMIC BINDING COMPONENT OF ABC TRANSPORTER"/>
    <property type="match status" value="1"/>
</dbReference>
<feature type="region of interest" description="Disordered" evidence="1">
    <location>
        <begin position="1"/>
        <end position="20"/>
    </location>
</feature>
<dbReference type="InterPro" id="IPR039424">
    <property type="entry name" value="SBP_5"/>
</dbReference>
<dbReference type="Pfam" id="PF00496">
    <property type="entry name" value="SBP_bac_5"/>
    <property type="match status" value="1"/>
</dbReference>
<gene>
    <name evidence="3" type="ORF">NDR89_25320</name>
</gene>